<organism evidence="1 2">
    <name type="scientific">Sphaeroforma arctica JP610</name>
    <dbReference type="NCBI Taxonomy" id="667725"/>
    <lineage>
        <taxon>Eukaryota</taxon>
        <taxon>Ichthyosporea</taxon>
        <taxon>Ichthyophonida</taxon>
        <taxon>Sphaeroforma</taxon>
    </lineage>
</organism>
<name>A0A0L0F7H4_9EUKA</name>
<dbReference type="Proteomes" id="UP000054560">
    <property type="component" value="Unassembled WGS sequence"/>
</dbReference>
<keyword evidence="2" id="KW-1185">Reference proteome</keyword>
<dbReference type="AlphaFoldDB" id="A0A0L0F7H4"/>
<reference evidence="1 2" key="1">
    <citation type="submission" date="2011-02" db="EMBL/GenBank/DDBJ databases">
        <title>The Genome Sequence of Sphaeroforma arctica JP610.</title>
        <authorList>
            <consortium name="The Broad Institute Genome Sequencing Platform"/>
            <person name="Russ C."/>
            <person name="Cuomo C."/>
            <person name="Young S.K."/>
            <person name="Zeng Q."/>
            <person name="Gargeya S."/>
            <person name="Alvarado L."/>
            <person name="Berlin A."/>
            <person name="Chapman S.B."/>
            <person name="Chen Z."/>
            <person name="Freedman E."/>
            <person name="Gellesch M."/>
            <person name="Goldberg J."/>
            <person name="Griggs A."/>
            <person name="Gujja S."/>
            <person name="Heilman E."/>
            <person name="Heiman D."/>
            <person name="Howarth C."/>
            <person name="Mehta T."/>
            <person name="Neiman D."/>
            <person name="Pearson M."/>
            <person name="Roberts A."/>
            <person name="Saif S."/>
            <person name="Shea T."/>
            <person name="Shenoy N."/>
            <person name="Sisk P."/>
            <person name="Stolte C."/>
            <person name="Sykes S."/>
            <person name="White J."/>
            <person name="Yandava C."/>
            <person name="Burger G."/>
            <person name="Gray M.W."/>
            <person name="Holland P.W.H."/>
            <person name="King N."/>
            <person name="Lang F.B.F."/>
            <person name="Roger A.J."/>
            <person name="Ruiz-Trillo I."/>
            <person name="Haas B."/>
            <person name="Nusbaum C."/>
            <person name="Birren B."/>
        </authorList>
    </citation>
    <scope>NUCLEOTIDE SEQUENCE [LARGE SCALE GENOMIC DNA]</scope>
    <source>
        <strain evidence="1 2">JP610</strain>
    </source>
</reference>
<dbReference type="EMBL" id="KQ246772">
    <property type="protein sequence ID" value="KNC72599.1"/>
    <property type="molecule type" value="Genomic_DNA"/>
</dbReference>
<dbReference type="GeneID" id="25915350"/>
<dbReference type="RefSeq" id="XP_014146501.1">
    <property type="nucleotide sequence ID" value="XM_014291026.1"/>
</dbReference>
<gene>
    <name evidence="1" type="ORF">SARC_14846</name>
</gene>
<proteinExistence type="predicted"/>
<evidence type="ECO:0000313" key="2">
    <source>
        <dbReference type="Proteomes" id="UP000054560"/>
    </source>
</evidence>
<sequence length="143" mass="15622">MLSHMRVCGICAHTQFLDSTHRSAPALADRYPLHSHARTKQPVQDLLLLLSIFFWALGWRDHFDEVTGPVVLGCFPPHLPTHSALCTQLTGHTAWSNVSVVSCGSSGGRLPHILAAAGLHNTQQQAYIMYDVYHAPCTVAVVA</sequence>
<evidence type="ECO:0000313" key="1">
    <source>
        <dbReference type="EMBL" id="KNC72599.1"/>
    </source>
</evidence>
<protein>
    <submittedName>
        <fullName evidence="1">Uncharacterized protein</fullName>
    </submittedName>
</protein>
<accession>A0A0L0F7H4</accession>